<reference evidence="1 2" key="1">
    <citation type="submission" date="2020-08" db="EMBL/GenBank/DDBJ databases">
        <title>Sequencing the genomes of 1000 actinobacteria strains.</title>
        <authorList>
            <person name="Klenk H.-P."/>
        </authorList>
    </citation>
    <scope>NUCLEOTIDE SEQUENCE [LARGE SCALE GENOMIC DNA]</scope>
    <source>
        <strain evidence="1 2">DSM 45823</strain>
    </source>
</reference>
<keyword evidence="2" id="KW-1185">Reference proteome</keyword>
<evidence type="ECO:0000313" key="2">
    <source>
        <dbReference type="Proteomes" id="UP000539313"/>
    </source>
</evidence>
<protein>
    <submittedName>
        <fullName evidence="1">Uncharacterized protein</fullName>
    </submittedName>
</protein>
<comment type="caution">
    <text evidence="1">The sequence shown here is derived from an EMBL/GenBank/DDBJ whole genome shotgun (WGS) entry which is preliminary data.</text>
</comment>
<organism evidence="1 2">
    <name type="scientific">Thermomonospora cellulosilytica</name>
    <dbReference type="NCBI Taxonomy" id="1411118"/>
    <lineage>
        <taxon>Bacteria</taxon>
        <taxon>Bacillati</taxon>
        <taxon>Actinomycetota</taxon>
        <taxon>Actinomycetes</taxon>
        <taxon>Streptosporangiales</taxon>
        <taxon>Thermomonosporaceae</taxon>
        <taxon>Thermomonospora</taxon>
    </lineage>
</organism>
<name>A0A7W3R9Q0_9ACTN</name>
<proteinExistence type="predicted"/>
<evidence type="ECO:0000313" key="1">
    <source>
        <dbReference type="EMBL" id="MBA9005608.1"/>
    </source>
</evidence>
<sequence>MHRLKAAMLRGETEIKAIFFDGSEEDAFILAVQENVTHGLPLPLPDRKSAAARIISSHPDLSDRAIAARTGLATKTVAALRRRSCGDSPQSNIRRGLDGRLRPLDAAEGRRRAAAVIEEHPGASLREIARMAGVSLGTAHDVRCRLARGEDPVPLRLRDRRLAAPVADAAPSRRPINVEVQTLLRKLVKDPALRQTDSGRRLLRLLHECSSAMREWGALIDSVPPHCAAIIALIAQQYAEHWNCLASALENREKSAP</sequence>
<dbReference type="EMBL" id="JACJII010000001">
    <property type="protein sequence ID" value="MBA9005608.1"/>
    <property type="molecule type" value="Genomic_DNA"/>
</dbReference>
<dbReference type="InterPro" id="IPR036086">
    <property type="entry name" value="ParB/Sulfiredoxin_sf"/>
</dbReference>
<dbReference type="Proteomes" id="UP000539313">
    <property type="component" value="Unassembled WGS sequence"/>
</dbReference>
<gene>
    <name evidence="1" type="ORF">HNR21_004490</name>
</gene>
<dbReference type="AlphaFoldDB" id="A0A7W3R9Q0"/>
<accession>A0A7W3R9Q0</accession>
<dbReference type="SUPFAM" id="SSF110849">
    <property type="entry name" value="ParB/Sulfiredoxin"/>
    <property type="match status" value="1"/>
</dbReference>